<proteinExistence type="predicted"/>
<evidence type="ECO:0000313" key="2">
    <source>
        <dbReference type="Proteomes" id="UP001497457"/>
    </source>
</evidence>
<dbReference type="PANTHER" id="PTHR33103:SF96">
    <property type="entry name" value="OS01G0153900 PROTEIN"/>
    <property type="match status" value="1"/>
</dbReference>
<gene>
    <name evidence="1" type="ORF">URODEC1_LOCUS42994</name>
</gene>
<protein>
    <recommendedName>
        <fullName evidence="3">DUF674 domain-containing protein</fullName>
    </recommendedName>
</protein>
<organism evidence="1 2">
    <name type="scientific">Urochloa decumbens</name>
    <dbReference type="NCBI Taxonomy" id="240449"/>
    <lineage>
        <taxon>Eukaryota</taxon>
        <taxon>Viridiplantae</taxon>
        <taxon>Streptophyta</taxon>
        <taxon>Embryophyta</taxon>
        <taxon>Tracheophyta</taxon>
        <taxon>Spermatophyta</taxon>
        <taxon>Magnoliopsida</taxon>
        <taxon>Liliopsida</taxon>
        <taxon>Poales</taxon>
        <taxon>Poaceae</taxon>
        <taxon>PACMAD clade</taxon>
        <taxon>Panicoideae</taxon>
        <taxon>Panicodae</taxon>
        <taxon>Paniceae</taxon>
        <taxon>Melinidinae</taxon>
        <taxon>Urochloa</taxon>
    </lineage>
</organism>
<keyword evidence="2" id="KW-1185">Reference proteome</keyword>
<dbReference type="EMBL" id="OZ075128">
    <property type="protein sequence ID" value="CAL4958228.1"/>
    <property type="molecule type" value="Genomic_DNA"/>
</dbReference>
<evidence type="ECO:0000313" key="1">
    <source>
        <dbReference type="EMBL" id="CAL4958228.1"/>
    </source>
</evidence>
<evidence type="ECO:0008006" key="3">
    <source>
        <dbReference type="Google" id="ProtNLM"/>
    </source>
</evidence>
<dbReference type="Proteomes" id="UP001497457">
    <property type="component" value="Chromosome 18b"/>
</dbReference>
<reference evidence="1" key="1">
    <citation type="submission" date="2024-10" db="EMBL/GenBank/DDBJ databases">
        <authorList>
            <person name="Ryan C."/>
        </authorList>
    </citation>
    <scope>NUCLEOTIDE SEQUENCE [LARGE SCALE GENOMIC DNA]</scope>
</reference>
<name>A0ABC8ZEX6_9POAL</name>
<sequence>MATTNTTTKMLSMKLLIDRNAKRLLFAEASKDAVDFLFSLLALPLAAAVKLLGKDDIAGSVGNLYGSVESLDCTYVLPGPAKDALLRPAVPSSPDGAALLRLPPPPPPPHGRSLVMYRCTSIFNSSCRTYITDAYGKACPTCGNQMAAAAQYLPPAGGQVAAAAGFVQGVVTYTVMDDLTVTPMSAISSFTLLNAFAVTDLAALQEKTVQLGYNEGLEILMASLQSKTVLTDVFLGRKGPGGGCGGDARSGAYSLFA</sequence>
<dbReference type="Pfam" id="PF05056">
    <property type="entry name" value="DUF674"/>
    <property type="match status" value="1"/>
</dbReference>
<dbReference type="AlphaFoldDB" id="A0ABC8ZEX6"/>
<accession>A0ABC8ZEX6</accession>
<dbReference type="PANTHER" id="PTHR33103">
    <property type="entry name" value="OS01G0153900 PROTEIN"/>
    <property type="match status" value="1"/>
</dbReference>
<dbReference type="InterPro" id="IPR007750">
    <property type="entry name" value="DUF674"/>
</dbReference>